<comment type="caution">
    <text evidence="9">The sequence shown here is derived from an EMBL/GenBank/DDBJ whole genome shotgun (WGS) entry which is preliminary data.</text>
</comment>
<dbReference type="Gene3D" id="3.30.310.50">
    <property type="entry name" value="Alpha-D-phosphohexomutase, C-terminal domain"/>
    <property type="match status" value="1"/>
</dbReference>
<keyword evidence="4" id="KW-0460">Magnesium</keyword>
<dbReference type="InterPro" id="IPR005844">
    <property type="entry name" value="A-D-PHexomutase_a/b/a-I"/>
</dbReference>
<name>A0ABR4Q9N3_9CEST</name>
<evidence type="ECO:0000256" key="1">
    <source>
        <dbReference type="ARBA" id="ARBA00001946"/>
    </source>
</evidence>
<evidence type="ECO:0000256" key="5">
    <source>
        <dbReference type="ARBA" id="ARBA00023235"/>
    </source>
</evidence>
<evidence type="ECO:0000313" key="10">
    <source>
        <dbReference type="Proteomes" id="UP001651158"/>
    </source>
</evidence>
<reference evidence="9 10" key="1">
    <citation type="journal article" date="2022" name="Front. Cell. Infect. Microbiol.">
        <title>The Genomes of Two Strains of Taenia crassiceps the Animal Model for the Study of Human Cysticercosis.</title>
        <authorList>
            <person name="Bobes R.J."/>
            <person name="Estrada K."/>
            <person name="Rios-Valencia D.G."/>
            <person name="Calderon-Gallegos A."/>
            <person name="de la Torre P."/>
            <person name="Carrero J.C."/>
            <person name="Sanchez-Flores A."/>
            <person name="Laclette J.P."/>
        </authorList>
    </citation>
    <scope>NUCLEOTIDE SEQUENCE [LARGE SCALE GENOMIC DNA]</scope>
    <source>
        <strain evidence="9">WFUcys</strain>
    </source>
</reference>
<gene>
    <name evidence="9" type="ORF">TcWFU_007335</name>
</gene>
<dbReference type="InterPro" id="IPR049022">
    <property type="entry name" value="AMG1_III"/>
</dbReference>
<evidence type="ECO:0000256" key="3">
    <source>
        <dbReference type="ARBA" id="ARBA00022723"/>
    </source>
</evidence>
<dbReference type="PANTHER" id="PTHR45955">
    <property type="entry name" value="PHOSPHOACETYLGLUCOSAMINE MUTASE"/>
    <property type="match status" value="1"/>
</dbReference>
<accession>A0ABR4Q9N3</accession>
<dbReference type="PANTHER" id="PTHR45955:SF1">
    <property type="entry name" value="PHOSPHOACETYLGLUCOSAMINE MUTASE"/>
    <property type="match status" value="1"/>
</dbReference>
<proteinExistence type="inferred from homology"/>
<dbReference type="Pfam" id="PF21404">
    <property type="entry name" value="AMG1_III"/>
    <property type="match status" value="1"/>
</dbReference>
<feature type="domain" description="Alpha-D-phosphohexomutase alpha/beta/alpha" evidence="7">
    <location>
        <begin position="128"/>
        <end position="180"/>
    </location>
</feature>
<dbReference type="Pfam" id="PF00408">
    <property type="entry name" value="PGM_PMM_IV"/>
    <property type="match status" value="1"/>
</dbReference>
<evidence type="ECO:0000313" key="9">
    <source>
        <dbReference type="EMBL" id="KAL5106325.1"/>
    </source>
</evidence>
<dbReference type="InterPro" id="IPR016055">
    <property type="entry name" value="A-D-PHexomutase_a/b/a-I/II/III"/>
</dbReference>
<evidence type="ECO:0000256" key="2">
    <source>
        <dbReference type="ARBA" id="ARBA00010231"/>
    </source>
</evidence>
<organism evidence="9 10">
    <name type="scientific">Taenia crassiceps</name>
    <dbReference type="NCBI Taxonomy" id="6207"/>
    <lineage>
        <taxon>Eukaryota</taxon>
        <taxon>Metazoa</taxon>
        <taxon>Spiralia</taxon>
        <taxon>Lophotrochozoa</taxon>
        <taxon>Platyhelminthes</taxon>
        <taxon>Cestoda</taxon>
        <taxon>Eucestoda</taxon>
        <taxon>Cyclophyllidea</taxon>
        <taxon>Taeniidae</taxon>
        <taxon>Taenia</taxon>
    </lineage>
</organism>
<keyword evidence="3" id="KW-0479">Metal-binding</keyword>
<evidence type="ECO:0000259" key="7">
    <source>
        <dbReference type="Pfam" id="PF02878"/>
    </source>
</evidence>
<dbReference type="SUPFAM" id="SSF55957">
    <property type="entry name" value="Phosphoglucomutase, C-terminal domain"/>
    <property type="match status" value="1"/>
</dbReference>
<dbReference type="Gene3D" id="3.40.120.10">
    <property type="entry name" value="Alpha-D-Glucose-1,6-Bisphosphate, subunit A, domain 3"/>
    <property type="match status" value="1"/>
</dbReference>
<dbReference type="PROSITE" id="PS00710">
    <property type="entry name" value="PGM_PMM"/>
    <property type="match status" value="1"/>
</dbReference>
<feature type="domain" description="Alpha-D-phosphohexomutase alpha/beta/alpha" evidence="7">
    <location>
        <begin position="64"/>
        <end position="105"/>
    </location>
</feature>
<dbReference type="InterPro" id="IPR005843">
    <property type="entry name" value="A-D-PHexomutase_C"/>
</dbReference>
<protein>
    <submittedName>
        <fullName evidence="9">Phosphoacetylglucosamine mutase</fullName>
    </submittedName>
</protein>
<dbReference type="InterPro" id="IPR036900">
    <property type="entry name" value="A-D-PHexomutase_C_sf"/>
</dbReference>
<dbReference type="SUPFAM" id="SSF53738">
    <property type="entry name" value="Phosphoglucomutase, first 3 domains"/>
    <property type="match status" value="2"/>
</dbReference>
<evidence type="ECO:0000259" key="6">
    <source>
        <dbReference type="Pfam" id="PF00408"/>
    </source>
</evidence>
<evidence type="ECO:0000256" key="4">
    <source>
        <dbReference type="ARBA" id="ARBA00022842"/>
    </source>
</evidence>
<feature type="domain" description="Phosphoacetylglucosamine mutase AMG1" evidence="8">
    <location>
        <begin position="331"/>
        <end position="465"/>
    </location>
</feature>
<comment type="cofactor">
    <cofactor evidence="1">
        <name>Mg(2+)</name>
        <dbReference type="ChEBI" id="CHEBI:18420"/>
    </cofactor>
</comment>
<dbReference type="InterPro" id="IPR016066">
    <property type="entry name" value="A-D-PHexomutase_CS"/>
</dbReference>
<keyword evidence="5" id="KW-0413">Isomerase</keyword>
<dbReference type="Pfam" id="PF02878">
    <property type="entry name" value="PGM_PMM_I"/>
    <property type="match status" value="2"/>
</dbReference>
<evidence type="ECO:0000259" key="8">
    <source>
        <dbReference type="Pfam" id="PF21404"/>
    </source>
</evidence>
<dbReference type="Proteomes" id="UP001651158">
    <property type="component" value="Unassembled WGS sequence"/>
</dbReference>
<comment type="similarity">
    <text evidence="2">Belongs to the phosphohexose mutase family.</text>
</comment>
<sequence>MRPSHFLADRSGTIHVPGLRNQMEDLAQRLANLFNEHPLSPESRDLSYGTPGYRGAFACLRSIQQCGKAVGVMITASHNPPEDNGLKLIDTDGGMFSPDLEPSVVKFARLRSGEMEEFLHTYFADSSYVKRFEPQVYFGWDSRVSSVTLSREVEKGVVAAGGKYVDFGLVTTPQLHFLVHIQSCYSVPNCLEDYVEVFARRFVKAFSTLRDDGCEINLNVDCAHGVGALALTSLSSRLYLASKASTYPANSPRLSIHTFNTLTSEKDLLNRECGADFVKLHMKRPKLTPPPPEATPFAPPARWATIDGDADRLLYFYCPSGLEDTSVCLLDGDRIAILFTAFIADRLRLDRLGQQRLRLGVVQTAYANAASTHYLHRCLGPDAADSVVCALTGVKYLHKAAKDFDFGVYFEANGHGTVVVSERAQDYVSSLGEDDPLRLFVSLLNMAVGDALTDLLLVEYVLASRGLSLEQWFALYHDLPSRQLKVTIADRTVIQTTDADRKATHPLGLQDAIDSLVREADAMLMEAGLATSGEGRGVSRAFVRSSGTEDVVRVYAESATQSLADWLAQSVALPPPPRAFWLLAKRNPTVGQGTQWWMASVINALLMVDANAVQSPSLKVVGNSSVEQCVAFLSQSRP</sequence>
<keyword evidence="10" id="KW-1185">Reference proteome</keyword>
<dbReference type="EMBL" id="JAKROA010000006">
    <property type="protein sequence ID" value="KAL5106325.1"/>
    <property type="molecule type" value="Genomic_DNA"/>
</dbReference>
<feature type="domain" description="Alpha-D-phosphohexomutase C-terminal" evidence="6">
    <location>
        <begin position="534"/>
        <end position="572"/>
    </location>
</feature>